<feature type="region of interest" description="Disordered" evidence="3">
    <location>
        <begin position="67"/>
        <end position="113"/>
    </location>
</feature>
<feature type="region of interest" description="Disordered" evidence="3">
    <location>
        <begin position="389"/>
        <end position="562"/>
    </location>
</feature>
<feature type="region of interest" description="Disordered" evidence="3">
    <location>
        <begin position="160"/>
        <end position="180"/>
    </location>
</feature>
<feature type="region of interest" description="Disordered" evidence="3">
    <location>
        <begin position="583"/>
        <end position="748"/>
    </location>
</feature>
<feature type="compositionally biased region" description="Basic and acidic residues" evidence="3">
    <location>
        <begin position="436"/>
        <end position="449"/>
    </location>
</feature>
<dbReference type="Gene3D" id="2.30.30.40">
    <property type="entry name" value="SH3 Domains"/>
    <property type="match status" value="1"/>
</dbReference>
<feature type="domain" description="SH3" evidence="4">
    <location>
        <begin position="2"/>
        <end position="66"/>
    </location>
</feature>
<dbReference type="Pfam" id="PF25459">
    <property type="entry name" value="AIM3_BBC1_C"/>
    <property type="match status" value="1"/>
</dbReference>
<evidence type="ECO:0000256" key="1">
    <source>
        <dbReference type="ARBA" id="ARBA00022443"/>
    </source>
</evidence>
<feature type="compositionally biased region" description="Pro residues" evidence="3">
    <location>
        <begin position="528"/>
        <end position="540"/>
    </location>
</feature>
<feature type="compositionally biased region" description="Pro residues" evidence="3">
    <location>
        <begin position="589"/>
        <end position="607"/>
    </location>
</feature>
<reference evidence="6" key="1">
    <citation type="journal article" date="2017" name="Genome Announc.">
        <title>Genome sequences of Cyberlindnera fabianii 65, Pichia kudriavzevii 129, and Saccharomyces cerevisiae 131 isolated from fermented masau fruits in Zimbabwe.</title>
        <authorList>
            <person name="van Rijswijck I.M.H."/>
            <person name="Derks M.F.L."/>
            <person name="Abee T."/>
            <person name="de Ridder D."/>
            <person name="Smid E.J."/>
        </authorList>
    </citation>
    <scope>NUCLEOTIDE SEQUENCE [LARGE SCALE GENOMIC DNA]</scope>
    <source>
        <strain evidence="6">129</strain>
    </source>
</reference>
<feature type="compositionally biased region" description="Basic residues" evidence="3">
    <location>
        <begin position="357"/>
        <end position="367"/>
    </location>
</feature>
<feature type="region of interest" description="Disordered" evidence="3">
    <location>
        <begin position="223"/>
        <end position="333"/>
    </location>
</feature>
<dbReference type="Pfam" id="PF14604">
    <property type="entry name" value="SH3_9"/>
    <property type="match status" value="1"/>
</dbReference>
<dbReference type="InterPro" id="IPR057402">
    <property type="entry name" value="AIM3_BBC1_C"/>
</dbReference>
<feature type="compositionally biased region" description="Pro residues" evidence="3">
    <location>
        <begin position="696"/>
        <end position="711"/>
    </location>
</feature>
<feature type="compositionally biased region" description="Acidic residues" evidence="3">
    <location>
        <begin position="299"/>
        <end position="323"/>
    </location>
</feature>
<evidence type="ECO:0000256" key="3">
    <source>
        <dbReference type="SAM" id="MobiDB-lite"/>
    </source>
</evidence>
<name>A0A1V2LJT3_PICKU</name>
<dbReference type="Proteomes" id="UP000189274">
    <property type="component" value="Unassembled WGS sequence"/>
</dbReference>
<evidence type="ECO:0000259" key="4">
    <source>
        <dbReference type="PROSITE" id="PS50002"/>
    </source>
</evidence>
<dbReference type="VEuPathDB" id="FungiDB:C5L36_0D01170"/>
<feature type="compositionally biased region" description="Low complexity" evidence="3">
    <location>
        <begin position="389"/>
        <end position="399"/>
    </location>
</feature>
<feature type="region of interest" description="Disordered" evidence="3">
    <location>
        <begin position="349"/>
        <end position="375"/>
    </location>
</feature>
<evidence type="ECO:0000313" key="5">
    <source>
        <dbReference type="EMBL" id="ONH72979.1"/>
    </source>
</evidence>
<feature type="compositionally biased region" description="Polar residues" evidence="3">
    <location>
        <begin position="423"/>
        <end position="433"/>
    </location>
</feature>
<accession>A0A1V2LJT3</accession>
<proteinExistence type="predicted"/>
<feature type="compositionally biased region" description="Pro residues" evidence="3">
    <location>
        <begin position="616"/>
        <end position="627"/>
    </location>
</feature>
<feature type="compositionally biased region" description="Polar residues" evidence="3">
    <location>
        <begin position="455"/>
        <end position="471"/>
    </location>
</feature>
<protein>
    <submittedName>
        <fullName evidence="5">Myosin tail region-interacting protein MTI1</fullName>
    </submittedName>
</protein>
<dbReference type="InterPro" id="IPR036028">
    <property type="entry name" value="SH3-like_dom_sf"/>
</dbReference>
<keyword evidence="1 2" id="KW-0728">SH3 domain</keyword>
<feature type="compositionally biased region" description="Pro residues" evidence="3">
    <location>
        <begin position="664"/>
        <end position="676"/>
    </location>
</feature>
<feature type="compositionally biased region" description="Polar residues" evidence="3">
    <location>
        <begin position="501"/>
        <end position="513"/>
    </location>
</feature>
<evidence type="ECO:0000256" key="2">
    <source>
        <dbReference type="PROSITE-ProRule" id="PRU00192"/>
    </source>
</evidence>
<organism evidence="5 6">
    <name type="scientific">Pichia kudriavzevii</name>
    <name type="common">Yeast</name>
    <name type="synonym">Issatchenkia orientalis</name>
    <dbReference type="NCBI Taxonomy" id="4909"/>
    <lineage>
        <taxon>Eukaryota</taxon>
        <taxon>Fungi</taxon>
        <taxon>Dikarya</taxon>
        <taxon>Ascomycota</taxon>
        <taxon>Saccharomycotina</taxon>
        <taxon>Pichiomycetes</taxon>
        <taxon>Pichiales</taxon>
        <taxon>Pichiaceae</taxon>
        <taxon>Pichia</taxon>
    </lineage>
</organism>
<feature type="compositionally biased region" description="Basic and acidic residues" evidence="3">
    <location>
        <begin position="67"/>
        <end position="82"/>
    </location>
</feature>
<dbReference type="InterPro" id="IPR001452">
    <property type="entry name" value="SH3_domain"/>
</dbReference>
<gene>
    <name evidence="5" type="ORF">BOH78_3482</name>
</gene>
<dbReference type="PROSITE" id="PS50002">
    <property type="entry name" value="SH3"/>
    <property type="match status" value="1"/>
</dbReference>
<feature type="compositionally biased region" description="Basic and acidic residues" evidence="3">
    <location>
        <begin position="223"/>
        <end position="241"/>
    </location>
</feature>
<feature type="compositionally biased region" description="Basic and acidic residues" evidence="3">
    <location>
        <begin position="406"/>
        <end position="422"/>
    </location>
</feature>
<sequence length="1008" mass="110309">MSVPYTAIVRFPYEPDQENAADDLPLAMDEKITVTEIVDDDWLFGSNMEGTRSGYFPRTFVEKLEAPVEEEKSNYEVSKEPPTEQESTESLNGAETQEEVRQNTSEPSERLREIEANIVHEPENFKNKLQTFNTATVPVIPSQKLHDDYAVKKQFPVTEHHSSYIPPSFGDSKPIKKDEKIPDVVSGEVVKSSSVTEAIEEPRMTLKERLQLLQKQQEEERKALEAALKRKEEKKRARHNVEPSPAEVHSEAEEVDVGAAHDENEDGVSLRTTKSPDRRSSIMTAKEGEVLQDQGNALDETEEGDSNESEEDDLEDTEEEDEEELRKRRLAERMAKLSGGMGMMGMMGMPMMPPSAKAKKSSQHKKEKAIVSEEEVPAPVPILPVVPGGAPPIMGMPMPNSQTESHAPKSDTSEENHEENMHTNDILSSPTESAEQEDKPLREKIELTKSRIGSIKSSKTNGSVTAGSSDDNGSEFEDTVEHRDQPPAPPATVHPYRPSFVSASPSLVISNSLPEKREVLPTTSTKDAPPPVPSSPPPIPQHGQEELETGATTVPHIPVPSVPVTHAPPVPISAIATATPTAVPVMTHAPPPPPAVSQRPPPPPVPSSAPQEIPATVPPAERPPILPPLCTTDLGSPPSVTMSSPPPIPGAVPNVASPTQTRGAPPPMPPQIPAPTPGHLTRADAISRHSSVSSRPPIPPVPPTSAAPPIPKSASSVFSESSTRKHSTLHSHPEPTPGSEPPYQSIETAPPAPFIQRQATRTSLESSASTPCIAPHIESNNTELWWTTESLPPQLNALETYFEVEATEIPKRGGRLTKYLVYYILDAQLGCTTLELAYDVSEPERIMFFHESKHKVKADRKKLIEEYTKYGPLAYNIAVGSLKKSFSGEYVDYIFSQLPDSVLLPIANKTYGAVVYRNNNGDTKFYDDIRPGDVLVVVNATFEGSTTKHVGVLKPQVSIVTSFDAEKNKIKVIEQSEGMVQQARYKLKNLASGKLRVFRIVGRDYIGW</sequence>
<dbReference type="EMBL" id="MQVM01000017">
    <property type="protein sequence ID" value="ONH72979.1"/>
    <property type="molecule type" value="Genomic_DNA"/>
</dbReference>
<comment type="caution">
    <text evidence="5">The sequence shown here is derived from an EMBL/GenBank/DDBJ whole genome shotgun (WGS) entry which is preliminary data.</text>
</comment>
<dbReference type="SUPFAM" id="SSF50044">
    <property type="entry name" value="SH3-domain"/>
    <property type="match status" value="1"/>
</dbReference>
<evidence type="ECO:0000313" key="6">
    <source>
        <dbReference type="Proteomes" id="UP000189274"/>
    </source>
</evidence>
<feature type="compositionally biased region" description="Polar residues" evidence="3">
    <location>
        <begin position="84"/>
        <end position="95"/>
    </location>
</feature>
<dbReference type="SMART" id="SM00326">
    <property type="entry name" value="SH3"/>
    <property type="match status" value="1"/>
</dbReference>
<dbReference type="AlphaFoldDB" id="A0A1V2LJT3"/>